<feature type="binding site" evidence="11">
    <location>
        <position position="28"/>
    </location>
    <ligand>
        <name>substrate</name>
    </ligand>
</feature>
<comment type="similarity">
    <text evidence="2 11">Belongs to the shikimate kinase family.</text>
</comment>
<keyword evidence="6 11" id="KW-0547">Nucleotide-binding</keyword>
<feature type="binding site" evidence="11">
    <location>
        <begin position="10"/>
        <end position="15"/>
    </location>
    <ligand>
        <name>ATP</name>
        <dbReference type="ChEBI" id="CHEBI:30616"/>
    </ligand>
</feature>
<dbReference type="InterPro" id="IPR023000">
    <property type="entry name" value="Shikimate_kinase_CS"/>
</dbReference>
<comment type="cofactor">
    <cofactor evidence="11">
        <name>Mg(2+)</name>
        <dbReference type="ChEBI" id="CHEBI:18420"/>
    </cofactor>
    <text evidence="11">Binds 1 Mg(2+) ion per subunit.</text>
</comment>
<dbReference type="Gene3D" id="3.40.50.300">
    <property type="entry name" value="P-loop containing nucleotide triphosphate hydrolases"/>
    <property type="match status" value="1"/>
</dbReference>
<feature type="binding site" evidence="11">
    <location>
        <position position="130"/>
    </location>
    <ligand>
        <name>substrate</name>
    </ligand>
</feature>
<evidence type="ECO:0000313" key="12">
    <source>
        <dbReference type="EMBL" id="MFC4652026.1"/>
    </source>
</evidence>
<sequence>MTLILIGFMGSGKSTVAGVLSENYVDLDLEIVRKIGMPIAQFFEKFGEAEFRVVEHQVFSELIDSGGVIATGGGIVESPENRELLALQSEVVYLKANFSSLWQRINADKKNVRPLAQNGAEIVEKLYEKRKKSYQGLADLTVEVADKSPEEIAQIIFDWQKGQKE</sequence>
<dbReference type="Proteomes" id="UP001595987">
    <property type="component" value="Unassembled WGS sequence"/>
</dbReference>
<feature type="binding site" evidence="11">
    <location>
        <position position="113"/>
    </location>
    <ligand>
        <name>ATP</name>
        <dbReference type="ChEBI" id="CHEBI:30616"/>
    </ligand>
</feature>
<evidence type="ECO:0000256" key="2">
    <source>
        <dbReference type="ARBA" id="ARBA00006997"/>
    </source>
</evidence>
<dbReference type="EMBL" id="JBHSGD010000004">
    <property type="protein sequence ID" value="MFC4652026.1"/>
    <property type="molecule type" value="Genomic_DNA"/>
</dbReference>
<dbReference type="InterPro" id="IPR031322">
    <property type="entry name" value="Shikimate/glucono_kinase"/>
</dbReference>
<dbReference type="Pfam" id="PF01202">
    <property type="entry name" value="SKI"/>
    <property type="match status" value="1"/>
</dbReference>
<comment type="subcellular location">
    <subcellularLocation>
        <location evidence="11">Cytoplasm</location>
    </subcellularLocation>
</comment>
<keyword evidence="9 11" id="KW-0057">Aromatic amino acid biosynthesis</keyword>
<dbReference type="PANTHER" id="PTHR21087:SF16">
    <property type="entry name" value="SHIKIMATE KINASE 1, CHLOROPLASTIC"/>
    <property type="match status" value="1"/>
</dbReference>
<dbReference type="GO" id="GO:0016301">
    <property type="term" value="F:kinase activity"/>
    <property type="evidence" value="ECO:0007669"/>
    <property type="project" value="UniProtKB-KW"/>
</dbReference>
<organism evidence="12 13">
    <name type="scientific">Lactococcus nasutitermitis</name>
    <dbReference type="NCBI Taxonomy" id="1652957"/>
    <lineage>
        <taxon>Bacteria</taxon>
        <taxon>Bacillati</taxon>
        <taxon>Bacillota</taxon>
        <taxon>Bacilli</taxon>
        <taxon>Lactobacillales</taxon>
        <taxon>Streptococcaceae</taxon>
        <taxon>Lactococcus</taxon>
    </lineage>
</organism>
<comment type="subunit">
    <text evidence="11">Monomer.</text>
</comment>
<evidence type="ECO:0000313" key="13">
    <source>
        <dbReference type="Proteomes" id="UP001595987"/>
    </source>
</evidence>
<evidence type="ECO:0000256" key="5">
    <source>
        <dbReference type="ARBA" id="ARBA00022679"/>
    </source>
</evidence>
<evidence type="ECO:0000256" key="8">
    <source>
        <dbReference type="ARBA" id="ARBA00022840"/>
    </source>
</evidence>
<feature type="binding site" evidence="11">
    <location>
        <position position="73"/>
    </location>
    <ligand>
        <name>substrate</name>
    </ligand>
</feature>
<dbReference type="InterPro" id="IPR000623">
    <property type="entry name" value="Shikimate_kinase/TSH1"/>
</dbReference>
<feature type="binding site" evidence="11">
    <location>
        <position position="52"/>
    </location>
    <ligand>
        <name>substrate</name>
    </ligand>
</feature>
<dbReference type="PANTHER" id="PTHR21087">
    <property type="entry name" value="SHIKIMATE KINASE"/>
    <property type="match status" value="1"/>
</dbReference>
<keyword evidence="7 11" id="KW-0418">Kinase</keyword>
<gene>
    <name evidence="11" type="primary">aroK</name>
    <name evidence="12" type="ORF">ACFO26_03820</name>
</gene>
<dbReference type="EC" id="2.7.1.71" evidence="3 11"/>
<dbReference type="RefSeq" id="WP_213533538.1">
    <property type="nucleotide sequence ID" value="NZ_BOVQ01000002.1"/>
</dbReference>
<keyword evidence="11" id="KW-0460">Magnesium</keyword>
<keyword evidence="4 11" id="KW-0028">Amino-acid biosynthesis</keyword>
<comment type="function">
    <text evidence="11">Catalyzes the specific phosphorylation of the 3-hydroxyl group of shikimic acid using ATP as a cosubstrate.</text>
</comment>
<evidence type="ECO:0000256" key="1">
    <source>
        <dbReference type="ARBA" id="ARBA00004842"/>
    </source>
</evidence>
<dbReference type="CDD" id="cd00464">
    <property type="entry name" value="SK"/>
    <property type="match status" value="1"/>
</dbReference>
<keyword evidence="11" id="KW-0963">Cytoplasm</keyword>
<dbReference type="PROSITE" id="PS01128">
    <property type="entry name" value="SHIKIMATE_KINASE"/>
    <property type="match status" value="1"/>
</dbReference>
<dbReference type="SUPFAM" id="SSF52540">
    <property type="entry name" value="P-loop containing nucleoside triphosphate hydrolases"/>
    <property type="match status" value="1"/>
</dbReference>
<keyword evidence="11" id="KW-0479">Metal-binding</keyword>
<comment type="pathway">
    <text evidence="1 11">Metabolic intermediate biosynthesis; chorismate biosynthesis; chorismate from D-erythrose 4-phosphate and phosphoenolpyruvate: step 5/7.</text>
</comment>
<evidence type="ECO:0000256" key="3">
    <source>
        <dbReference type="ARBA" id="ARBA00012154"/>
    </source>
</evidence>
<dbReference type="PRINTS" id="PR01100">
    <property type="entry name" value="SHIKIMTKNASE"/>
</dbReference>
<comment type="caution">
    <text evidence="11">Lacks conserved residue(s) required for the propagation of feature annotation.</text>
</comment>
<evidence type="ECO:0000256" key="11">
    <source>
        <dbReference type="HAMAP-Rule" id="MF_00109"/>
    </source>
</evidence>
<evidence type="ECO:0000256" key="7">
    <source>
        <dbReference type="ARBA" id="ARBA00022777"/>
    </source>
</evidence>
<protein>
    <recommendedName>
        <fullName evidence="3 11">Shikimate kinase</fullName>
        <shortName evidence="11">SK</shortName>
        <ecNumber evidence="3 11">2.7.1.71</ecNumber>
    </recommendedName>
</protein>
<comment type="catalytic activity">
    <reaction evidence="10 11">
        <text>shikimate + ATP = 3-phosphoshikimate + ADP + H(+)</text>
        <dbReference type="Rhea" id="RHEA:13121"/>
        <dbReference type="ChEBI" id="CHEBI:15378"/>
        <dbReference type="ChEBI" id="CHEBI:30616"/>
        <dbReference type="ChEBI" id="CHEBI:36208"/>
        <dbReference type="ChEBI" id="CHEBI:145989"/>
        <dbReference type="ChEBI" id="CHEBI:456216"/>
        <dbReference type="EC" id="2.7.1.71"/>
    </reaction>
</comment>
<keyword evidence="8 11" id="KW-0067">ATP-binding</keyword>
<accession>A0ABV9JC78</accession>
<feature type="binding site" evidence="11">
    <location>
        <position position="14"/>
    </location>
    <ligand>
        <name>Mg(2+)</name>
        <dbReference type="ChEBI" id="CHEBI:18420"/>
    </ligand>
</feature>
<evidence type="ECO:0000256" key="4">
    <source>
        <dbReference type="ARBA" id="ARBA00022605"/>
    </source>
</evidence>
<evidence type="ECO:0000256" key="6">
    <source>
        <dbReference type="ARBA" id="ARBA00022741"/>
    </source>
</evidence>
<reference evidence="13" key="1">
    <citation type="journal article" date="2019" name="Int. J. Syst. Evol. Microbiol.">
        <title>The Global Catalogue of Microorganisms (GCM) 10K type strain sequencing project: providing services to taxonomists for standard genome sequencing and annotation.</title>
        <authorList>
            <consortium name="The Broad Institute Genomics Platform"/>
            <consortium name="The Broad Institute Genome Sequencing Center for Infectious Disease"/>
            <person name="Wu L."/>
            <person name="Ma J."/>
        </authorList>
    </citation>
    <scope>NUCLEOTIDE SEQUENCE [LARGE SCALE GENOMIC DNA]</scope>
    <source>
        <strain evidence="13">CCUG 63287</strain>
    </source>
</reference>
<proteinExistence type="inferred from homology"/>
<evidence type="ECO:0000256" key="9">
    <source>
        <dbReference type="ARBA" id="ARBA00023141"/>
    </source>
</evidence>
<dbReference type="InterPro" id="IPR027417">
    <property type="entry name" value="P-loop_NTPase"/>
</dbReference>
<keyword evidence="13" id="KW-1185">Reference proteome</keyword>
<name>A0ABV9JC78_9LACT</name>
<evidence type="ECO:0000256" key="10">
    <source>
        <dbReference type="ARBA" id="ARBA00048567"/>
    </source>
</evidence>
<dbReference type="HAMAP" id="MF_00109">
    <property type="entry name" value="Shikimate_kinase"/>
    <property type="match status" value="1"/>
</dbReference>
<keyword evidence="5 11" id="KW-0808">Transferase</keyword>
<comment type="caution">
    <text evidence="12">The sequence shown here is derived from an EMBL/GenBank/DDBJ whole genome shotgun (WGS) entry which is preliminary data.</text>
</comment>